<reference evidence="3" key="1">
    <citation type="submission" date="2016-10" db="EMBL/GenBank/DDBJ databases">
        <authorList>
            <person name="Varghese N."/>
            <person name="Submissions S."/>
        </authorList>
    </citation>
    <scope>NUCLEOTIDE SEQUENCE [LARGE SCALE GENOMIC DNA]</scope>
    <source>
        <strain evidence="3">CGMCC 1.6199</strain>
    </source>
</reference>
<evidence type="ECO:0000313" key="2">
    <source>
        <dbReference type="EMBL" id="SDM71311.1"/>
    </source>
</evidence>
<evidence type="ECO:0000313" key="3">
    <source>
        <dbReference type="Proteomes" id="UP000182347"/>
    </source>
</evidence>
<dbReference type="RefSeq" id="WP_074600332.1">
    <property type="nucleotide sequence ID" value="NZ_FNHF01000004.1"/>
</dbReference>
<dbReference type="InterPro" id="IPR025164">
    <property type="entry name" value="Toastrack_DUF4097"/>
</dbReference>
<organism evidence="2 3">
    <name type="scientific">Sediminibacillus halophilus</name>
    <dbReference type="NCBI Taxonomy" id="482461"/>
    <lineage>
        <taxon>Bacteria</taxon>
        <taxon>Bacillati</taxon>
        <taxon>Bacillota</taxon>
        <taxon>Bacilli</taxon>
        <taxon>Bacillales</taxon>
        <taxon>Bacillaceae</taxon>
        <taxon>Sediminibacillus</taxon>
    </lineage>
</organism>
<evidence type="ECO:0000259" key="1">
    <source>
        <dbReference type="Pfam" id="PF13349"/>
    </source>
</evidence>
<feature type="domain" description="DUF4097" evidence="1">
    <location>
        <begin position="44"/>
        <end position="297"/>
    </location>
</feature>
<gene>
    <name evidence="2" type="ORF">SAMN05216244_3277</name>
</gene>
<protein>
    <submittedName>
        <fullName evidence="2">DUF4097 and DUF4098 domain-containing protein YvlB</fullName>
    </submittedName>
</protein>
<proteinExistence type="predicted"/>
<name>A0A1G9VGX5_9BACI</name>
<dbReference type="STRING" id="482461.SAMN05216244_3277"/>
<dbReference type="Pfam" id="PF13349">
    <property type="entry name" value="DUF4097"/>
    <property type="match status" value="1"/>
</dbReference>
<dbReference type="AlphaFoldDB" id="A0A1G9VGX5"/>
<accession>A0A1G9VGX5</accession>
<dbReference type="EMBL" id="FNHF01000004">
    <property type="protein sequence ID" value="SDM71311.1"/>
    <property type="molecule type" value="Genomic_DNA"/>
</dbReference>
<dbReference type="Proteomes" id="UP000182347">
    <property type="component" value="Unassembled WGS sequence"/>
</dbReference>
<keyword evidence="3" id="KW-1185">Reference proteome</keyword>
<sequence length="300" mass="32772">MKKWIVSLLAILIVGMAGTITIYLTTGISRASVIAEESFQAGEITRIQVAATSMNVTVKSQSSDQIEATVKGDVLEKDQEEQLYQIEQTDDTLMITQKEKENRVGFLPWDTAKNLHVTVSVPEKLYDNVSIETTSGDIVLDHAETANAQITSTSGDVDLTGDKITDSLVMEATSGDIQAENNTIESATIRTTSGTIKNKQVEGSQFEYEATSGDVVLSHSGEIAEVNVETTSGDVSVEYDLPQERFEVDFQSSSGDGRVSMEEVLFEEKSEHNIHGFIGENPIHVLKVRTSSGDFRLKGR</sequence>